<dbReference type="AlphaFoldDB" id="A0AAD1XHS6"/>
<dbReference type="Proteomes" id="UP001295684">
    <property type="component" value="Unassembled WGS sequence"/>
</dbReference>
<name>A0AAD1XHS6_EUPCR</name>
<dbReference type="InterPro" id="IPR050931">
    <property type="entry name" value="Mito_Protein_Transport_Metaxin"/>
</dbReference>
<reference evidence="2" key="1">
    <citation type="submission" date="2023-07" db="EMBL/GenBank/DDBJ databases">
        <authorList>
            <consortium name="AG Swart"/>
            <person name="Singh M."/>
            <person name="Singh A."/>
            <person name="Seah K."/>
            <person name="Emmerich C."/>
        </authorList>
    </citation>
    <scope>NUCLEOTIDE SEQUENCE</scope>
    <source>
        <strain evidence="2">DP1</strain>
    </source>
</reference>
<dbReference type="EMBL" id="CAMPGE010014202">
    <property type="protein sequence ID" value="CAI2372887.1"/>
    <property type="molecule type" value="Genomic_DNA"/>
</dbReference>
<feature type="domain" description="Metaxin glutathione S-transferase" evidence="1">
    <location>
        <begin position="190"/>
        <end position="258"/>
    </location>
</feature>
<dbReference type="Pfam" id="PF17171">
    <property type="entry name" value="GST_C_6"/>
    <property type="match status" value="1"/>
</dbReference>
<dbReference type="GO" id="GO:0005737">
    <property type="term" value="C:cytoplasm"/>
    <property type="evidence" value="ECO:0007669"/>
    <property type="project" value="TreeGrafter"/>
</dbReference>
<gene>
    <name evidence="2" type="ORF">ECRASSUSDP1_LOCUS14223</name>
</gene>
<organism evidence="2 3">
    <name type="scientific">Euplotes crassus</name>
    <dbReference type="NCBI Taxonomy" id="5936"/>
    <lineage>
        <taxon>Eukaryota</taxon>
        <taxon>Sar</taxon>
        <taxon>Alveolata</taxon>
        <taxon>Ciliophora</taxon>
        <taxon>Intramacronucleata</taxon>
        <taxon>Spirotrichea</taxon>
        <taxon>Hypotrichia</taxon>
        <taxon>Euplotida</taxon>
        <taxon>Euplotidae</taxon>
        <taxon>Moneuplotes</taxon>
    </lineage>
</organism>
<evidence type="ECO:0000313" key="3">
    <source>
        <dbReference type="Proteomes" id="UP001295684"/>
    </source>
</evidence>
<dbReference type="PANTHER" id="PTHR12289">
    <property type="entry name" value="METAXIN RELATED"/>
    <property type="match status" value="1"/>
</dbReference>
<dbReference type="PANTHER" id="PTHR12289:SF41">
    <property type="entry name" value="FAILED AXON CONNECTIONS-RELATED"/>
    <property type="match status" value="1"/>
</dbReference>
<sequence length="345" mass="40711">MEKAKVQLFTRKELVQKPGLIRKLLNWVSSNDKADEKQMVFAEELFVDSIGKFLNLDIHKKYDTEAYTVEDPFGTYPCMTIHNSFIAREYIIQYFKQVTNINDWLSVPQLRTCEWYEQIVMTKLNLVTRTLMFNQHEKFAFSLMKYIYSPIRSYMKYSQLKRFMNCCSTTIGCSATMSDKNNMQCYDIARDIYEKLNTKLENNDYFFQKDDELTKQVSSLDLVVYCYLKEQLVNIPKSEIVGMLKNKFPNLVKFVKRMEKGLKTPEKASHLRTQGLGYKKNFKECQATVKDFFQPSEYTSKDSQLTMFEDKSQASKVNTRKLCVLFMSCAFMLHLRFGRTEMNPQ</sequence>
<proteinExistence type="predicted"/>
<dbReference type="InterPro" id="IPR033468">
    <property type="entry name" value="Metaxin_GST"/>
</dbReference>
<protein>
    <recommendedName>
        <fullName evidence="1">Metaxin glutathione S-transferase domain-containing protein</fullName>
    </recommendedName>
</protein>
<accession>A0AAD1XHS6</accession>
<evidence type="ECO:0000313" key="2">
    <source>
        <dbReference type="EMBL" id="CAI2372887.1"/>
    </source>
</evidence>
<keyword evidence="3" id="KW-1185">Reference proteome</keyword>
<comment type="caution">
    <text evidence="2">The sequence shown here is derived from an EMBL/GenBank/DDBJ whole genome shotgun (WGS) entry which is preliminary data.</text>
</comment>
<evidence type="ECO:0000259" key="1">
    <source>
        <dbReference type="Pfam" id="PF17171"/>
    </source>
</evidence>